<evidence type="ECO:0000256" key="3">
    <source>
        <dbReference type="ARBA" id="ARBA00023125"/>
    </source>
</evidence>
<dbReference type="CDD" id="cd00018">
    <property type="entry name" value="AP2"/>
    <property type="match status" value="1"/>
</dbReference>
<dbReference type="SMART" id="SM00380">
    <property type="entry name" value="AP2"/>
    <property type="match status" value="1"/>
</dbReference>
<dbReference type="InterPro" id="IPR036955">
    <property type="entry name" value="AP2/ERF_dom_sf"/>
</dbReference>
<dbReference type="InterPro" id="IPR016177">
    <property type="entry name" value="DNA-bd_dom_sf"/>
</dbReference>
<organism evidence="8 9">
    <name type="scientific">Dioscorea cayennensis subsp. rotundata</name>
    <name type="common">White Guinea yam</name>
    <name type="synonym">Dioscorea rotundata</name>
    <dbReference type="NCBI Taxonomy" id="55577"/>
    <lineage>
        <taxon>Eukaryota</taxon>
        <taxon>Viridiplantae</taxon>
        <taxon>Streptophyta</taxon>
        <taxon>Embryophyta</taxon>
        <taxon>Tracheophyta</taxon>
        <taxon>Spermatophyta</taxon>
        <taxon>Magnoliopsida</taxon>
        <taxon>Liliopsida</taxon>
        <taxon>Dioscoreales</taxon>
        <taxon>Dioscoreaceae</taxon>
        <taxon>Dioscorea</taxon>
    </lineage>
</organism>
<evidence type="ECO:0000313" key="9">
    <source>
        <dbReference type="RefSeq" id="XP_039136106.1"/>
    </source>
</evidence>
<keyword evidence="8" id="KW-1185">Reference proteome</keyword>
<keyword evidence="5" id="KW-0539">Nucleus</keyword>
<dbReference type="FunFam" id="3.30.730.10:FF:000001">
    <property type="entry name" value="Ethylene-responsive transcription factor 2"/>
    <property type="match status" value="1"/>
</dbReference>
<name>A0AB40C8F5_DIOCR</name>
<dbReference type="Gene3D" id="3.30.730.10">
    <property type="entry name" value="AP2/ERF domain"/>
    <property type="match status" value="1"/>
</dbReference>
<dbReference type="GO" id="GO:0005634">
    <property type="term" value="C:nucleus"/>
    <property type="evidence" value="ECO:0007669"/>
    <property type="project" value="UniProtKB-SubCell"/>
</dbReference>
<dbReference type="PANTHER" id="PTHR31190:SF142">
    <property type="entry name" value="ETHYLENE-RESPONSIVE TRANSCRIPTION FACTOR RAP2-3"/>
    <property type="match status" value="1"/>
</dbReference>
<evidence type="ECO:0000256" key="6">
    <source>
        <dbReference type="SAM" id="MobiDB-lite"/>
    </source>
</evidence>
<proteinExistence type="predicted"/>
<dbReference type="PROSITE" id="PS51032">
    <property type="entry name" value="AP2_ERF"/>
    <property type="match status" value="1"/>
</dbReference>
<evidence type="ECO:0000256" key="4">
    <source>
        <dbReference type="ARBA" id="ARBA00023163"/>
    </source>
</evidence>
<comment type="subcellular location">
    <subcellularLocation>
        <location evidence="1">Nucleus</location>
    </subcellularLocation>
</comment>
<accession>A0AB40C8F5</accession>
<evidence type="ECO:0000259" key="7">
    <source>
        <dbReference type="PROSITE" id="PS51032"/>
    </source>
</evidence>
<evidence type="ECO:0000313" key="8">
    <source>
        <dbReference type="Proteomes" id="UP001515500"/>
    </source>
</evidence>
<dbReference type="RefSeq" id="XP_039136106.1">
    <property type="nucleotide sequence ID" value="XM_039280172.1"/>
</dbReference>
<dbReference type="InterPro" id="IPR044808">
    <property type="entry name" value="ERF_plant"/>
</dbReference>
<dbReference type="Proteomes" id="UP001515500">
    <property type="component" value="Chromosome 12"/>
</dbReference>
<dbReference type="InterPro" id="IPR001471">
    <property type="entry name" value="AP2/ERF_dom"/>
</dbReference>
<dbReference type="PRINTS" id="PR00367">
    <property type="entry name" value="ETHRSPELEMNT"/>
</dbReference>
<dbReference type="Pfam" id="PF00847">
    <property type="entry name" value="AP2"/>
    <property type="match status" value="1"/>
</dbReference>
<dbReference type="AlphaFoldDB" id="A0AB40C8F5"/>
<dbReference type="SUPFAM" id="SSF54171">
    <property type="entry name" value="DNA-binding domain"/>
    <property type="match status" value="1"/>
</dbReference>
<evidence type="ECO:0000256" key="5">
    <source>
        <dbReference type="ARBA" id="ARBA00023242"/>
    </source>
</evidence>
<sequence>MCGGSAIAHLIPPKDRSESMSLPPKDGKRKRERKNEYRGIRRRPWGKWAAEIRDPTKGVRVWLGTFSTPEDAARAYDREALRIRGSKAKLNFPNQELPSSSRIFYNSDASIVPERKNTKIKGVST</sequence>
<keyword evidence="2" id="KW-0805">Transcription regulation</keyword>
<evidence type="ECO:0000256" key="2">
    <source>
        <dbReference type="ARBA" id="ARBA00023015"/>
    </source>
</evidence>
<feature type="domain" description="AP2/ERF" evidence="7">
    <location>
        <begin position="36"/>
        <end position="93"/>
    </location>
</feature>
<feature type="region of interest" description="Disordered" evidence="6">
    <location>
        <begin position="1"/>
        <end position="38"/>
    </location>
</feature>
<gene>
    <name evidence="9" type="primary">LOC120273543</name>
</gene>
<dbReference type="GeneID" id="120273543"/>
<keyword evidence="4" id="KW-0804">Transcription</keyword>
<evidence type="ECO:0000256" key="1">
    <source>
        <dbReference type="ARBA" id="ARBA00004123"/>
    </source>
</evidence>
<dbReference type="PANTHER" id="PTHR31190">
    <property type="entry name" value="DNA-BINDING DOMAIN"/>
    <property type="match status" value="1"/>
</dbReference>
<dbReference type="GO" id="GO:0003677">
    <property type="term" value="F:DNA binding"/>
    <property type="evidence" value="ECO:0007669"/>
    <property type="project" value="UniProtKB-KW"/>
</dbReference>
<protein>
    <submittedName>
        <fullName evidence="9">Ethylene-responsive transcription factor ERF071-like</fullName>
    </submittedName>
</protein>
<reference evidence="9" key="1">
    <citation type="submission" date="2025-08" db="UniProtKB">
        <authorList>
            <consortium name="RefSeq"/>
        </authorList>
    </citation>
    <scope>IDENTIFICATION</scope>
</reference>
<keyword evidence="3" id="KW-0238">DNA-binding</keyword>
<dbReference type="GO" id="GO:0009873">
    <property type="term" value="P:ethylene-activated signaling pathway"/>
    <property type="evidence" value="ECO:0007669"/>
    <property type="project" value="InterPro"/>
</dbReference>
<dbReference type="GO" id="GO:0003700">
    <property type="term" value="F:DNA-binding transcription factor activity"/>
    <property type="evidence" value="ECO:0007669"/>
    <property type="project" value="InterPro"/>
</dbReference>